<protein>
    <recommendedName>
        <fullName evidence="7">SWIM-type domain-containing protein</fullName>
    </recommendedName>
</protein>
<reference evidence="5 6" key="1">
    <citation type="submission" date="2015-09" db="EMBL/GenBank/DDBJ databases">
        <title>Host preference determinants of Valsa canker pathogens revealed by comparative genomics.</title>
        <authorList>
            <person name="Yin Z."/>
            <person name="Huang L."/>
        </authorList>
    </citation>
    <scope>NUCLEOTIDE SEQUENCE [LARGE SCALE GENOMIC DNA]</scope>
    <source>
        <strain evidence="5 6">SXYLt</strain>
    </source>
</reference>
<dbReference type="AlphaFoldDB" id="A0A423XCT2"/>
<feature type="domain" description="SWIM-type" evidence="4">
    <location>
        <begin position="68"/>
        <end position="100"/>
    </location>
</feature>
<feature type="region of interest" description="Disordered" evidence="2">
    <location>
        <begin position="1"/>
        <end position="28"/>
    </location>
</feature>
<dbReference type="GO" id="GO:0008270">
    <property type="term" value="F:zinc ion binding"/>
    <property type="evidence" value="ECO:0007669"/>
    <property type="project" value="UniProtKB-KW"/>
</dbReference>
<dbReference type="Gene3D" id="3.30.40.10">
    <property type="entry name" value="Zinc/RING finger domain, C3HC4 (zinc finger)"/>
    <property type="match status" value="1"/>
</dbReference>
<evidence type="ECO:0000313" key="6">
    <source>
        <dbReference type="Proteomes" id="UP000285146"/>
    </source>
</evidence>
<dbReference type="EMBL" id="LKEB01000017">
    <property type="protein sequence ID" value="ROW13793.1"/>
    <property type="molecule type" value="Genomic_DNA"/>
</dbReference>
<feature type="domain" description="RING-type" evidence="3">
    <location>
        <begin position="148"/>
        <end position="201"/>
    </location>
</feature>
<sequence length="270" mass="30669">MGKRKARERASSCDEHEDESIEEPKKKKKVVDPVAELYGEKRLRRTRCDEYDSPQEIVELTGSTGNIYTVHITRQPTCNCPHAKAGNQCKHIIYVLARVLRAKMDSTYQLALTGPELYEIFANAPPIVDETGAEAERDKNRKAVDGDCPICFEEMEDGKEEIVWCKAACGQNIHKQCFEMWSATKKRSEGAHAKVTCPYCRSVWEGDDDMVKKINRSGKLNSEGYRNVAEELGISTERDHSSYSTWRSWIWVCAFGVLLACMAFKLDAEE</sequence>
<keyword evidence="1" id="KW-0863">Zinc-finger</keyword>
<dbReference type="InParanoid" id="A0A423XCT2"/>
<dbReference type="Proteomes" id="UP000285146">
    <property type="component" value="Unassembled WGS sequence"/>
</dbReference>
<evidence type="ECO:0000256" key="1">
    <source>
        <dbReference type="PROSITE-ProRule" id="PRU00175"/>
    </source>
</evidence>
<dbReference type="STRING" id="1230097.A0A423XCT2"/>
<evidence type="ECO:0000313" key="5">
    <source>
        <dbReference type="EMBL" id="ROW13793.1"/>
    </source>
</evidence>
<evidence type="ECO:0000259" key="4">
    <source>
        <dbReference type="PROSITE" id="PS50966"/>
    </source>
</evidence>
<evidence type="ECO:0008006" key="7">
    <source>
        <dbReference type="Google" id="ProtNLM"/>
    </source>
</evidence>
<name>A0A423XCT2_9PEZI</name>
<dbReference type="PROSITE" id="PS50089">
    <property type="entry name" value="ZF_RING_2"/>
    <property type="match status" value="1"/>
</dbReference>
<evidence type="ECO:0000259" key="3">
    <source>
        <dbReference type="PROSITE" id="PS50089"/>
    </source>
</evidence>
<keyword evidence="6" id="KW-1185">Reference proteome</keyword>
<dbReference type="GO" id="GO:0061630">
    <property type="term" value="F:ubiquitin protein ligase activity"/>
    <property type="evidence" value="ECO:0007669"/>
    <property type="project" value="InterPro"/>
</dbReference>
<comment type="caution">
    <text evidence="5">The sequence shown here is derived from an EMBL/GenBank/DDBJ whole genome shotgun (WGS) entry which is preliminary data.</text>
</comment>
<keyword evidence="1" id="KW-0862">Zinc</keyword>
<dbReference type="PANTHER" id="PTHR21540">
    <property type="entry name" value="RING FINGER AND SWIM DOMAIN-CONTAINING PROTEIN 2"/>
    <property type="match status" value="1"/>
</dbReference>
<dbReference type="OrthoDB" id="2122982at2759"/>
<gene>
    <name evidence="5" type="ORF">VPNG_03646</name>
</gene>
<keyword evidence="1" id="KW-0479">Metal-binding</keyword>
<proteinExistence type="predicted"/>
<dbReference type="PANTHER" id="PTHR21540:SF0">
    <property type="entry name" value="PHD FAMILY PROTEIN"/>
    <property type="match status" value="1"/>
</dbReference>
<dbReference type="InterPro" id="IPR007527">
    <property type="entry name" value="Znf_SWIM"/>
</dbReference>
<accession>A0A423XCT2</accession>
<dbReference type="Pfam" id="PF13639">
    <property type="entry name" value="zf-RING_2"/>
    <property type="match status" value="1"/>
</dbReference>
<dbReference type="InterPro" id="IPR001841">
    <property type="entry name" value="Znf_RING"/>
</dbReference>
<evidence type="ECO:0000256" key="2">
    <source>
        <dbReference type="SAM" id="MobiDB-lite"/>
    </source>
</evidence>
<dbReference type="SUPFAM" id="SSF57850">
    <property type="entry name" value="RING/U-box"/>
    <property type="match status" value="1"/>
</dbReference>
<dbReference type="CDD" id="cd16494">
    <property type="entry name" value="RING-CH-C4HC3_ZSWM2"/>
    <property type="match status" value="1"/>
</dbReference>
<dbReference type="PROSITE" id="PS50966">
    <property type="entry name" value="ZF_SWIM"/>
    <property type="match status" value="1"/>
</dbReference>
<organism evidence="5 6">
    <name type="scientific">Cytospora leucostoma</name>
    <dbReference type="NCBI Taxonomy" id="1230097"/>
    <lineage>
        <taxon>Eukaryota</taxon>
        <taxon>Fungi</taxon>
        <taxon>Dikarya</taxon>
        <taxon>Ascomycota</taxon>
        <taxon>Pezizomycotina</taxon>
        <taxon>Sordariomycetes</taxon>
        <taxon>Sordariomycetidae</taxon>
        <taxon>Diaporthales</taxon>
        <taxon>Cytosporaceae</taxon>
        <taxon>Cytospora</taxon>
    </lineage>
</organism>
<dbReference type="InterPro" id="IPR013083">
    <property type="entry name" value="Znf_RING/FYVE/PHD"/>
</dbReference>
<dbReference type="InterPro" id="IPR039903">
    <property type="entry name" value="Zswim2"/>
</dbReference>